<dbReference type="Gene3D" id="1.10.3210.10">
    <property type="entry name" value="Hypothetical protein af1432"/>
    <property type="match status" value="1"/>
</dbReference>
<dbReference type="PROSITE" id="PS51832">
    <property type="entry name" value="HD_GYP"/>
    <property type="match status" value="1"/>
</dbReference>
<dbReference type="EMBL" id="PISE01000022">
    <property type="protein sequence ID" value="PKG23599.1"/>
    <property type="molecule type" value="Genomic_DNA"/>
</dbReference>
<dbReference type="InterPro" id="IPR037522">
    <property type="entry name" value="HD_GYP_dom"/>
</dbReference>
<reference evidence="2 3" key="1">
    <citation type="journal article" date="2003" name="Int. J. Syst. Evol. Microbiol.">
        <title>Bacillus nealsonii sp. nov., isolated from a spacecraft-assembly facility, whose spores are gamma-radiation resistant.</title>
        <authorList>
            <person name="Venkateswaran K."/>
            <person name="Kempf M."/>
            <person name="Chen F."/>
            <person name="Satomi M."/>
            <person name="Nicholson W."/>
            <person name="Kern R."/>
        </authorList>
    </citation>
    <scope>NUCLEOTIDE SEQUENCE [LARGE SCALE GENOMIC DNA]</scope>
    <source>
        <strain evidence="2 3">FO-92</strain>
    </source>
</reference>
<dbReference type="PANTHER" id="PTHR43155:SF2">
    <property type="entry name" value="CYCLIC DI-GMP PHOSPHODIESTERASE PA4108"/>
    <property type="match status" value="1"/>
</dbReference>
<dbReference type="InterPro" id="IPR003607">
    <property type="entry name" value="HD/PDEase_dom"/>
</dbReference>
<dbReference type="AlphaFoldDB" id="A0A2N0Z283"/>
<dbReference type="RefSeq" id="WP_101177334.1">
    <property type="nucleotide sequence ID" value="NZ_PISE01000022.1"/>
</dbReference>
<dbReference type="NCBIfam" id="TIGR00277">
    <property type="entry name" value="HDIG"/>
    <property type="match status" value="1"/>
</dbReference>
<dbReference type="SUPFAM" id="SSF109604">
    <property type="entry name" value="HD-domain/PDEase-like"/>
    <property type="match status" value="1"/>
</dbReference>
<dbReference type="PANTHER" id="PTHR43155">
    <property type="entry name" value="CYCLIC DI-GMP PHOSPHODIESTERASE PA4108-RELATED"/>
    <property type="match status" value="1"/>
</dbReference>
<protein>
    <recommendedName>
        <fullName evidence="1">HD-GYP domain-containing protein</fullName>
    </recommendedName>
</protein>
<dbReference type="Pfam" id="PF13487">
    <property type="entry name" value="HD_5"/>
    <property type="match status" value="1"/>
</dbReference>
<name>A0A2N0Z283_9BACI</name>
<dbReference type="SMART" id="SM00471">
    <property type="entry name" value="HDc"/>
    <property type="match status" value="1"/>
</dbReference>
<evidence type="ECO:0000259" key="1">
    <source>
        <dbReference type="PROSITE" id="PS51832"/>
    </source>
</evidence>
<evidence type="ECO:0000313" key="3">
    <source>
        <dbReference type="Proteomes" id="UP000233375"/>
    </source>
</evidence>
<sequence length="361" mass="40798">MRLIGTKYINEGVKLAKPILNDHGLVLINSGIELDSNRIKRLMELDISYLYIEDERTNDIYPNPVISEKLKKEAMQTIEKNFNEIKNAVTIQKPIVMEKAVSTFKTLIGNVLDELQTNKELFALMSEVFLYDNYIFSHSLNVTIYSLALGIELKLSRKELEILGLGAILHDVGKMDIPLDILMKPGKLTQEEYEIIKWHAETGFQMLRKVHTMPLLVAHCAYQHHERLNGSGYPRGITGDTIHLYGKIIAVADVFDAITSNRVYRQAMLPHEALEILYTGINTLYDAKIVQAFKKSIVLYPTGLSVTLSNGEKGIVCRQNKGLNERPIIRVLEKNGSKVVPYELDLKVNLSITITGCETVL</sequence>
<proteinExistence type="predicted"/>
<accession>A0A2N0Z283</accession>
<gene>
    <name evidence="2" type="ORF">CWS01_11450</name>
</gene>
<dbReference type="Proteomes" id="UP000233375">
    <property type="component" value="Unassembled WGS sequence"/>
</dbReference>
<dbReference type="CDD" id="cd00077">
    <property type="entry name" value="HDc"/>
    <property type="match status" value="1"/>
</dbReference>
<evidence type="ECO:0000313" key="2">
    <source>
        <dbReference type="EMBL" id="PKG23599.1"/>
    </source>
</evidence>
<comment type="caution">
    <text evidence="2">The sequence shown here is derived from an EMBL/GenBank/DDBJ whole genome shotgun (WGS) entry which is preliminary data.</text>
</comment>
<keyword evidence="3" id="KW-1185">Reference proteome</keyword>
<organism evidence="2 3">
    <name type="scientific">Niallia nealsonii</name>
    <dbReference type="NCBI Taxonomy" id="115979"/>
    <lineage>
        <taxon>Bacteria</taxon>
        <taxon>Bacillati</taxon>
        <taxon>Bacillota</taxon>
        <taxon>Bacilli</taxon>
        <taxon>Bacillales</taxon>
        <taxon>Bacillaceae</taxon>
        <taxon>Niallia</taxon>
    </lineage>
</organism>
<dbReference type="OrthoDB" id="9759601at2"/>
<feature type="domain" description="HD-GYP" evidence="1">
    <location>
        <begin position="113"/>
        <end position="309"/>
    </location>
</feature>
<dbReference type="InterPro" id="IPR006675">
    <property type="entry name" value="HDIG_dom"/>
</dbReference>